<comment type="caution">
    <text evidence="2">The sequence shown here is derived from an EMBL/GenBank/DDBJ whole genome shotgun (WGS) entry which is preliminary data.</text>
</comment>
<dbReference type="AlphaFoldDB" id="A0A4T0V4F6"/>
<feature type="transmembrane region" description="Helical" evidence="1">
    <location>
        <begin position="110"/>
        <end position="143"/>
    </location>
</feature>
<dbReference type="EMBL" id="STGJ01000002">
    <property type="protein sequence ID" value="TIC86261.1"/>
    <property type="molecule type" value="Genomic_DNA"/>
</dbReference>
<accession>A0A4T0V4F6</accession>
<feature type="transmembrane region" description="Helical" evidence="1">
    <location>
        <begin position="197"/>
        <end position="217"/>
    </location>
</feature>
<dbReference type="Proteomes" id="UP000308891">
    <property type="component" value="Unassembled WGS sequence"/>
</dbReference>
<reference evidence="2 3" key="1">
    <citation type="submission" date="2019-04" db="EMBL/GenBank/DDBJ databases">
        <title>Crenobacter sp. nov.</title>
        <authorList>
            <person name="Shi S."/>
        </authorList>
    </citation>
    <scope>NUCLEOTIDE SEQUENCE [LARGE SCALE GENOMIC DNA]</scope>
    <source>
        <strain evidence="2 3">GY 70310</strain>
    </source>
</reference>
<protein>
    <submittedName>
        <fullName evidence="2">AbgT family transporter</fullName>
    </submittedName>
</protein>
<feature type="transmembrane region" description="Helical" evidence="1">
    <location>
        <begin position="395"/>
        <end position="413"/>
    </location>
</feature>
<feature type="transmembrane region" description="Helical" evidence="1">
    <location>
        <begin position="456"/>
        <end position="481"/>
    </location>
</feature>
<feature type="transmembrane region" description="Helical" evidence="1">
    <location>
        <begin position="329"/>
        <end position="347"/>
    </location>
</feature>
<gene>
    <name evidence="2" type="ORF">E5K04_03805</name>
</gene>
<dbReference type="Pfam" id="PF03806">
    <property type="entry name" value="ABG_transport"/>
    <property type="match status" value="1"/>
</dbReference>
<dbReference type="GO" id="GO:0015558">
    <property type="term" value="F:secondary active p-aminobenzoyl-glutamate transmembrane transporter activity"/>
    <property type="evidence" value="ECO:0007669"/>
    <property type="project" value="InterPro"/>
</dbReference>
<keyword evidence="3" id="KW-1185">Reference proteome</keyword>
<keyword evidence="1" id="KW-0812">Transmembrane</keyword>
<feature type="transmembrane region" description="Helical" evidence="1">
    <location>
        <begin position="16"/>
        <end position="34"/>
    </location>
</feature>
<evidence type="ECO:0000313" key="3">
    <source>
        <dbReference type="Proteomes" id="UP000308891"/>
    </source>
</evidence>
<feature type="transmembrane region" description="Helical" evidence="1">
    <location>
        <begin position="150"/>
        <end position="170"/>
    </location>
</feature>
<evidence type="ECO:0000256" key="1">
    <source>
        <dbReference type="SAM" id="Phobius"/>
    </source>
</evidence>
<feature type="transmembrane region" description="Helical" evidence="1">
    <location>
        <begin position="367"/>
        <end position="388"/>
    </location>
</feature>
<feature type="transmembrane region" description="Helical" evidence="1">
    <location>
        <begin position="71"/>
        <end position="90"/>
    </location>
</feature>
<proteinExistence type="predicted"/>
<dbReference type="PANTHER" id="PTHR30282:SF0">
    <property type="entry name" value="P-AMINOBENZOYL-GLUTAMATE TRANSPORT PROTEIN"/>
    <property type="match status" value="1"/>
</dbReference>
<keyword evidence="1" id="KW-1133">Transmembrane helix</keyword>
<keyword evidence="1" id="KW-0472">Membrane</keyword>
<dbReference type="GO" id="GO:1902604">
    <property type="term" value="P:p-aminobenzoyl-glutamate transmembrane transport"/>
    <property type="evidence" value="ECO:0007669"/>
    <property type="project" value="InterPro"/>
</dbReference>
<dbReference type="InterPro" id="IPR004697">
    <property type="entry name" value="AbgT"/>
</dbReference>
<feature type="transmembrane region" description="Helical" evidence="1">
    <location>
        <begin position="286"/>
        <end position="308"/>
    </location>
</feature>
<feature type="transmembrane region" description="Helical" evidence="1">
    <location>
        <begin position="425"/>
        <end position="444"/>
    </location>
</feature>
<dbReference type="OrthoDB" id="3314392at2"/>
<name>A0A4T0V4F6_9NEIS</name>
<sequence>MLDTIERVGNRLPDPVTLFIGLTLIVFVGSYFAAEAGLSALKPGSGETIVPVSLMSADAIRAWIVDAPRHFALFPPLATVLVAMLGVGVAERSGLLAALLGRLVACSPRVLLTPIIVFIGVLSNVAADVGYVVVVPLSAMLFAASGRHPIAGLAAAFAGVSGGFSANILLSTLDPMLAGISEAAAHIVDPAYTVSAVANYTFMAASTVTVALLAWYVTDRVIEPRLPAWRDRGGEEMQRCSASEARGMRFAGIAFAVLLGLILWATLPEGALLRNPATGGFVPSPLIGGVVILIMLVFLIPGIAYGVGTRTYKSDRDVARAMSQSMSDMGYYLVLAFFAAQFIALFADSKLGLILAINGAEALQALGLSGLPLLLLFVLLTGFINLFIGSASAKWALLAPIFVPMLMLTGFSPEATQLAYRIGDSVTNIITPLMVYFPMVLVMAKRYLPNYGLGNLIALMLPYSVVFLIGWSVMLAAWLALGLPIGPGVSTFLPVAG</sequence>
<dbReference type="PANTHER" id="PTHR30282">
    <property type="entry name" value="P-AMINOBENZOYL GLUTAMATE TRANSPORTER"/>
    <property type="match status" value="1"/>
</dbReference>
<organism evidence="2 3">
    <name type="scientific">Crenobacter intestini</name>
    <dbReference type="NCBI Taxonomy" id="2563443"/>
    <lineage>
        <taxon>Bacteria</taxon>
        <taxon>Pseudomonadati</taxon>
        <taxon>Pseudomonadota</taxon>
        <taxon>Betaproteobacteria</taxon>
        <taxon>Neisseriales</taxon>
        <taxon>Neisseriaceae</taxon>
        <taxon>Crenobacter</taxon>
    </lineage>
</organism>
<evidence type="ECO:0000313" key="2">
    <source>
        <dbReference type="EMBL" id="TIC86261.1"/>
    </source>
</evidence>
<feature type="transmembrane region" description="Helical" evidence="1">
    <location>
        <begin position="247"/>
        <end position="266"/>
    </location>
</feature>